<dbReference type="PANTHER" id="PTHR38479">
    <property type="entry name" value="LMO0824 PROTEIN"/>
    <property type="match status" value="1"/>
</dbReference>
<comment type="caution">
    <text evidence="1">The sequence shown here is derived from an EMBL/GenBank/DDBJ whole genome shotgun (WGS) entry which is preliminary data.</text>
</comment>
<protein>
    <submittedName>
        <fullName evidence="1">AlkZ family DNA glycosylase</fullName>
    </submittedName>
</protein>
<organism evidence="1 2">
    <name type="scientific">Oerskovia merdavium</name>
    <dbReference type="NCBI Taxonomy" id="2762227"/>
    <lineage>
        <taxon>Bacteria</taxon>
        <taxon>Bacillati</taxon>
        <taxon>Actinomycetota</taxon>
        <taxon>Actinomycetes</taxon>
        <taxon>Micrococcales</taxon>
        <taxon>Cellulomonadaceae</taxon>
        <taxon>Oerskovia</taxon>
    </lineage>
</organism>
<evidence type="ECO:0000313" key="2">
    <source>
        <dbReference type="Proteomes" id="UP000655570"/>
    </source>
</evidence>
<name>A0ABR8TZR8_9CELL</name>
<accession>A0ABR8TZR8</accession>
<dbReference type="PANTHER" id="PTHR38479:SF2">
    <property type="entry name" value="WINGED HELIX DNA-BINDING DOMAIN-CONTAINING PROTEIN"/>
    <property type="match status" value="1"/>
</dbReference>
<gene>
    <name evidence="1" type="ORF">H9641_11265</name>
</gene>
<dbReference type="InterPro" id="IPR009351">
    <property type="entry name" value="AlkZ-like"/>
</dbReference>
<dbReference type="RefSeq" id="WP_191803770.1">
    <property type="nucleotide sequence ID" value="NZ_JACSQF010000010.1"/>
</dbReference>
<keyword evidence="2" id="KW-1185">Reference proteome</keyword>
<evidence type="ECO:0000313" key="1">
    <source>
        <dbReference type="EMBL" id="MBD7981288.1"/>
    </source>
</evidence>
<dbReference type="Pfam" id="PF06224">
    <property type="entry name" value="AlkZ-like"/>
    <property type="match status" value="1"/>
</dbReference>
<dbReference type="EMBL" id="JACSQF010000010">
    <property type="protein sequence ID" value="MBD7981288.1"/>
    <property type="molecule type" value="Genomic_DNA"/>
</dbReference>
<reference evidence="1 2" key="1">
    <citation type="submission" date="2020-08" db="EMBL/GenBank/DDBJ databases">
        <title>A Genomic Blueprint of the Chicken Gut Microbiome.</title>
        <authorList>
            <person name="Gilroy R."/>
            <person name="Ravi A."/>
            <person name="Getino M."/>
            <person name="Pursley I."/>
            <person name="Horton D.L."/>
            <person name="Alikhan N.-F."/>
            <person name="Baker D."/>
            <person name="Gharbi K."/>
            <person name="Hall N."/>
            <person name="Watson M."/>
            <person name="Adriaenssens E.M."/>
            <person name="Foster-Nyarko E."/>
            <person name="Jarju S."/>
            <person name="Secka A."/>
            <person name="Antonio M."/>
            <person name="Oren A."/>
            <person name="Chaudhuri R."/>
            <person name="La Ragione R.M."/>
            <person name="Hildebrand F."/>
            <person name="Pallen M.J."/>
        </authorList>
    </citation>
    <scope>NUCLEOTIDE SEQUENCE [LARGE SCALE GENOMIC DNA]</scope>
    <source>
        <strain evidence="1 2">Sa2CUA9</strain>
    </source>
</reference>
<proteinExistence type="predicted"/>
<sequence length="391" mass="41767">MSGVVGDGAGATTPDAATVVATRLGAHGLRGAGLPSLRDVVGHLGAVQSQEFHPSLWGIAQRTAGTPSAAAAREAFSAGDLVRTHVLRPTWHTVLPDDVRWLLQLTAPRVHRLNRPYYPDLGGPAQDAAATDLLAGAVAGGRHRTRAELAALLASHGLPSSGIPFTYILMRAELDRVVISGALRGKQQTYAAFDERVPAGYGPLGSTFDEDAALVELLRRYLRSRGLATVKDFAGWSGLTMTRTREGLAALGAEVEQVVGVGGAASGLVLWRLVDGPPLTGTAGDVQVDLLQGYDEYFVSYKDSRDLARDPLSAEAPAVLPLRLPGTEESPFLHVVAVDGRVVGRWRHVLSARSLRLDTQLFRPLTRAEQRGFLVQAERLAAHWDVELEEA</sequence>
<dbReference type="Proteomes" id="UP000655570">
    <property type="component" value="Unassembled WGS sequence"/>
</dbReference>